<dbReference type="EMBL" id="CP046172">
    <property type="protein sequence ID" value="QIS09358.1"/>
    <property type="molecule type" value="Genomic_DNA"/>
</dbReference>
<name>A0A6G9Y853_9NOCA</name>
<dbReference type="Gene3D" id="3.40.50.1820">
    <property type="entry name" value="alpha/beta hydrolase"/>
    <property type="match status" value="1"/>
</dbReference>
<evidence type="ECO:0000259" key="1">
    <source>
        <dbReference type="Pfam" id="PF12697"/>
    </source>
</evidence>
<dbReference type="Pfam" id="PF12697">
    <property type="entry name" value="Abhydrolase_6"/>
    <property type="match status" value="1"/>
</dbReference>
<dbReference type="InterPro" id="IPR050228">
    <property type="entry name" value="Carboxylesterase_BioH"/>
</dbReference>
<evidence type="ECO:0000313" key="2">
    <source>
        <dbReference type="EMBL" id="QIS09358.1"/>
    </source>
</evidence>
<accession>A0A6G9Y853</accession>
<organism evidence="2 3">
    <name type="scientific">Nocardia arthritidis</name>
    <dbReference type="NCBI Taxonomy" id="228602"/>
    <lineage>
        <taxon>Bacteria</taxon>
        <taxon>Bacillati</taxon>
        <taxon>Actinomycetota</taxon>
        <taxon>Actinomycetes</taxon>
        <taxon>Mycobacteriales</taxon>
        <taxon>Nocardiaceae</taxon>
        <taxon>Nocardia</taxon>
    </lineage>
</organism>
<reference evidence="2 3" key="1">
    <citation type="journal article" date="2019" name="ACS Chem. Biol.">
        <title>Identification and Mobilization of a Cryptic Antibiotic Biosynthesis Gene Locus from a Human-Pathogenic Nocardia Isolate.</title>
        <authorList>
            <person name="Herisse M."/>
            <person name="Ishida K."/>
            <person name="Porter J.L."/>
            <person name="Howden B."/>
            <person name="Hertweck C."/>
            <person name="Stinear T.P."/>
            <person name="Pidot S.J."/>
        </authorList>
    </citation>
    <scope>NUCLEOTIDE SEQUENCE [LARGE SCALE GENOMIC DNA]</scope>
    <source>
        <strain evidence="2 3">AUSMDU00012717</strain>
    </source>
</reference>
<keyword evidence="2" id="KW-0378">Hydrolase</keyword>
<proteinExistence type="predicted"/>
<dbReference type="GO" id="GO:0016787">
    <property type="term" value="F:hydrolase activity"/>
    <property type="evidence" value="ECO:0007669"/>
    <property type="project" value="UniProtKB-KW"/>
</dbReference>
<sequence length="301" mass="32097">MDAVRQIARDGLRRMVFRRMVRSDEVQESSKSRVSGRGHDGGMSIVTDSVESADGTPIVFHVQGDGPPLVILHGTLVTTEMYRDLADLLAARYRVVTVERRDYGPSGIGPRPARFAGHAADLAAVLAAVKEPAFVFGHSFGGLVALHAMNDISSGVRRLALYEPPATLTGPVLAPALATIRDLTSTHRPVDAILEFFAAISDSAPRPDAFRPFAETLAGRATGLVADLECMTAMPPDVSRWSGIDTPTLLLNGDLSDSYGRNSVDLLRATLPNAHTTILAGLGHHPDDPEPVAAALCEFFG</sequence>
<dbReference type="PANTHER" id="PTHR43194:SF2">
    <property type="entry name" value="PEROXISOMAL MEMBRANE PROTEIN LPX1"/>
    <property type="match status" value="1"/>
</dbReference>
<dbReference type="InterPro" id="IPR000073">
    <property type="entry name" value="AB_hydrolase_1"/>
</dbReference>
<evidence type="ECO:0000313" key="3">
    <source>
        <dbReference type="Proteomes" id="UP000503540"/>
    </source>
</evidence>
<keyword evidence="3" id="KW-1185">Reference proteome</keyword>
<dbReference type="Proteomes" id="UP000503540">
    <property type="component" value="Chromosome"/>
</dbReference>
<dbReference type="SUPFAM" id="SSF53474">
    <property type="entry name" value="alpha/beta-Hydrolases"/>
    <property type="match status" value="1"/>
</dbReference>
<gene>
    <name evidence="2" type="ORF">F5544_07255</name>
</gene>
<dbReference type="InterPro" id="IPR029058">
    <property type="entry name" value="AB_hydrolase_fold"/>
</dbReference>
<feature type="domain" description="AB hydrolase-1" evidence="1">
    <location>
        <begin position="69"/>
        <end position="295"/>
    </location>
</feature>
<protein>
    <submittedName>
        <fullName evidence="2">Alpha/beta fold hydrolase</fullName>
    </submittedName>
</protein>
<dbReference type="AlphaFoldDB" id="A0A6G9Y853"/>
<dbReference type="PANTHER" id="PTHR43194">
    <property type="entry name" value="HYDROLASE ALPHA/BETA FOLD FAMILY"/>
    <property type="match status" value="1"/>
</dbReference>
<dbReference type="KEGG" id="nah:F5544_07255"/>